<comment type="pathway">
    <text evidence="2 13">Purine metabolism; GMP biosynthesis; GMP from XMP (L-Gln route): step 1/1.</text>
</comment>
<proteinExistence type="inferred from homology"/>
<comment type="catalytic activity">
    <reaction evidence="12 13">
        <text>XMP + L-glutamine + ATP + H2O = GMP + L-glutamate + AMP + diphosphate + 2 H(+)</text>
        <dbReference type="Rhea" id="RHEA:11680"/>
        <dbReference type="ChEBI" id="CHEBI:15377"/>
        <dbReference type="ChEBI" id="CHEBI:15378"/>
        <dbReference type="ChEBI" id="CHEBI:29985"/>
        <dbReference type="ChEBI" id="CHEBI:30616"/>
        <dbReference type="ChEBI" id="CHEBI:33019"/>
        <dbReference type="ChEBI" id="CHEBI:57464"/>
        <dbReference type="ChEBI" id="CHEBI:58115"/>
        <dbReference type="ChEBI" id="CHEBI:58359"/>
        <dbReference type="ChEBI" id="CHEBI:456215"/>
        <dbReference type="EC" id="6.3.5.2"/>
    </reaction>
</comment>
<dbReference type="HAMAP" id="MF_00345">
    <property type="entry name" value="GMP_synthase_B"/>
    <property type="match status" value="1"/>
</dbReference>
<keyword evidence="10 13" id="KW-0067">ATP-binding</keyword>
<evidence type="ECO:0000256" key="13">
    <source>
        <dbReference type="HAMAP-Rule" id="MF_00345"/>
    </source>
</evidence>
<dbReference type="FunFam" id="3.30.300.10:FF:000002">
    <property type="entry name" value="GMP synthase [glutamine-hydrolyzing]"/>
    <property type="match status" value="1"/>
</dbReference>
<evidence type="ECO:0000256" key="1">
    <source>
        <dbReference type="ARBA" id="ARBA00002332"/>
    </source>
</evidence>
<dbReference type="InterPro" id="IPR026598">
    <property type="entry name" value="GMP_synthase_B"/>
</dbReference>
<evidence type="ECO:0000259" key="15">
    <source>
        <dbReference type="PROSITE" id="PS51553"/>
    </source>
</evidence>
<dbReference type="AlphaFoldDB" id="A0A2V2BKP5"/>
<dbReference type="UniPathway" id="UPA00189">
    <property type="reaction ID" value="UER00296"/>
</dbReference>
<evidence type="ECO:0000256" key="5">
    <source>
        <dbReference type="ARBA" id="ARBA00022411"/>
    </source>
</evidence>
<evidence type="ECO:0000256" key="8">
    <source>
        <dbReference type="ARBA" id="ARBA00022749"/>
    </source>
</evidence>
<feature type="binding site" evidence="14">
    <location>
        <begin position="30"/>
        <end position="36"/>
    </location>
    <ligand>
        <name>ATP</name>
        <dbReference type="ChEBI" id="CHEBI:30616"/>
    </ligand>
</feature>
<accession>A0A2V2BKP5</accession>
<sequence length="309" mass="34578">MMMDTAKFIEESIENIKDEVKDEKVIIALSGGVDSSVASVLASEAIGDQLEAIFVDHGLLRKDEAKQVEDTFKDRLNFKLVDAQDEFIEALSGIRDPEKKREIIGHKFIEVFEREAKKSGATFLLQGTIAPDWIESEGNIKSHHNLTLPDGLELKIIEPLRELYKDEVREVGRSLNLPDAIVDRQPFPGPGLAVRVLGDVTAEKLRICREANAILNENVEAEGLDKDLWQYFVVLTDSKVTGVKGDQRDFGYLVVIRMVQSFDAMTANVPDIPWPFLHKVSQQITANVPEITHVSLSLSNKPPSTIEFE</sequence>
<dbReference type="Gene3D" id="3.30.300.10">
    <property type="match status" value="1"/>
</dbReference>
<dbReference type="Pfam" id="PF02540">
    <property type="entry name" value="NAD_synthase"/>
    <property type="match status" value="1"/>
</dbReference>
<evidence type="ECO:0000313" key="17">
    <source>
        <dbReference type="Proteomes" id="UP000246004"/>
    </source>
</evidence>
<keyword evidence="7 13" id="KW-0547">Nucleotide-binding</keyword>
<dbReference type="Proteomes" id="UP000246004">
    <property type="component" value="Unassembled WGS sequence"/>
</dbReference>
<comment type="caution">
    <text evidence="16">The sequence shown here is derived from an EMBL/GenBank/DDBJ whole genome shotgun (WGS) entry which is preliminary data.</text>
</comment>
<keyword evidence="6 13" id="KW-0436">Ligase</keyword>
<evidence type="ECO:0000256" key="11">
    <source>
        <dbReference type="ARBA" id="ARBA00030464"/>
    </source>
</evidence>
<dbReference type="GO" id="GO:0005524">
    <property type="term" value="F:ATP binding"/>
    <property type="evidence" value="ECO:0007669"/>
    <property type="project" value="UniProtKB-UniRule"/>
</dbReference>
<evidence type="ECO:0000256" key="3">
    <source>
        <dbReference type="ARBA" id="ARBA00011264"/>
    </source>
</evidence>
<reference evidence="16 17" key="1">
    <citation type="submission" date="2016-04" db="EMBL/GenBank/DDBJ databases">
        <title>Genome sequence of Methanosphaera cuniculi DSM 4103.</title>
        <authorList>
            <person name="Poehlein A."/>
            <person name="Seedorf H."/>
            <person name="Daniel R."/>
        </authorList>
    </citation>
    <scope>NUCLEOTIDE SEQUENCE [LARGE SCALE GENOMIC DNA]</scope>
    <source>
        <strain evidence="16 17">DSM 4103</strain>
    </source>
</reference>
<dbReference type="GO" id="GO:0003921">
    <property type="term" value="F:GMP synthase activity"/>
    <property type="evidence" value="ECO:0007669"/>
    <property type="project" value="InterPro"/>
</dbReference>
<dbReference type="Gene3D" id="3.40.50.620">
    <property type="entry name" value="HUPs"/>
    <property type="match status" value="1"/>
</dbReference>
<evidence type="ECO:0000256" key="10">
    <source>
        <dbReference type="ARBA" id="ARBA00022840"/>
    </source>
</evidence>
<gene>
    <name evidence="16" type="primary">guaA_1</name>
    <name evidence="13" type="synonym">guaAB</name>
    <name evidence="16" type="ORF">MSCUN_05910</name>
</gene>
<dbReference type="SUPFAM" id="SSF52402">
    <property type="entry name" value="Adenine nucleotide alpha hydrolases-like"/>
    <property type="match status" value="1"/>
</dbReference>
<keyword evidence="8 13" id="KW-0332">GMP biosynthesis</keyword>
<evidence type="ECO:0000313" key="16">
    <source>
        <dbReference type="EMBL" id="PWL08512.1"/>
    </source>
</evidence>
<dbReference type="PANTHER" id="PTHR11922:SF2">
    <property type="entry name" value="GMP SYNTHASE [GLUTAMINE-HYDROLYZING]"/>
    <property type="match status" value="1"/>
</dbReference>
<dbReference type="PANTHER" id="PTHR11922">
    <property type="entry name" value="GMP SYNTHASE-RELATED"/>
    <property type="match status" value="1"/>
</dbReference>
<dbReference type="Pfam" id="PF00958">
    <property type="entry name" value="GMP_synt_C"/>
    <property type="match status" value="1"/>
</dbReference>
<dbReference type="CDD" id="cd01997">
    <property type="entry name" value="GMP_synthase_C"/>
    <property type="match status" value="1"/>
</dbReference>
<dbReference type="EMBL" id="LWMS01000014">
    <property type="protein sequence ID" value="PWL08512.1"/>
    <property type="molecule type" value="Genomic_DNA"/>
</dbReference>
<organism evidence="16 17">
    <name type="scientific">Methanosphaera cuniculi</name>
    <dbReference type="NCBI Taxonomy" id="1077256"/>
    <lineage>
        <taxon>Archaea</taxon>
        <taxon>Methanobacteriati</taxon>
        <taxon>Methanobacteriota</taxon>
        <taxon>Methanomada group</taxon>
        <taxon>Methanobacteria</taxon>
        <taxon>Methanobacteriales</taxon>
        <taxon>Methanobacteriaceae</taxon>
        <taxon>Methanosphaera</taxon>
    </lineage>
</organism>
<dbReference type="InterPro" id="IPR022310">
    <property type="entry name" value="NAD/GMP_synthase"/>
</dbReference>
<evidence type="ECO:0000256" key="12">
    <source>
        <dbReference type="ARBA" id="ARBA00049404"/>
    </source>
</evidence>
<evidence type="ECO:0000256" key="2">
    <source>
        <dbReference type="ARBA" id="ARBA00005153"/>
    </source>
</evidence>
<protein>
    <recommendedName>
        <fullName evidence="5 13">GMP synthase [glutamine-hydrolyzing] subunit B</fullName>
        <ecNumber evidence="4 13">6.3.5.2</ecNumber>
    </recommendedName>
    <alternativeName>
        <fullName evidence="11 13">GMP synthetase</fullName>
    </alternativeName>
</protein>
<evidence type="ECO:0000256" key="14">
    <source>
        <dbReference type="PROSITE-ProRule" id="PRU00886"/>
    </source>
</evidence>
<dbReference type="GO" id="GO:0005829">
    <property type="term" value="C:cytosol"/>
    <property type="evidence" value="ECO:0007669"/>
    <property type="project" value="TreeGrafter"/>
</dbReference>
<dbReference type="InterPro" id="IPR014729">
    <property type="entry name" value="Rossmann-like_a/b/a_fold"/>
</dbReference>
<dbReference type="InterPro" id="IPR001674">
    <property type="entry name" value="GMP_synth_C"/>
</dbReference>
<evidence type="ECO:0000256" key="7">
    <source>
        <dbReference type="ARBA" id="ARBA00022741"/>
    </source>
</evidence>
<comment type="function">
    <text evidence="1 13">Catalyzes the synthesis of GMP from XMP.</text>
</comment>
<evidence type="ECO:0000256" key="9">
    <source>
        <dbReference type="ARBA" id="ARBA00022755"/>
    </source>
</evidence>
<dbReference type="EC" id="6.3.5.2" evidence="4 13"/>
<feature type="domain" description="GMPS ATP-PPase" evidence="15">
    <location>
        <begin position="3"/>
        <end position="184"/>
    </location>
</feature>
<evidence type="ECO:0000256" key="4">
    <source>
        <dbReference type="ARBA" id="ARBA00012746"/>
    </source>
</evidence>
<comment type="subunit">
    <text evidence="3 13">Heterodimer composed of a glutamine amidotransferase subunit (A) and a GMP-binding subunit (B).</text>
</comment>
<name>A0A2V2BKP5_9EURY</name>
<dbReference type="NCBIfam" id="TIGR00884">
    <property type="entry name" value="guaA_Cterm"/>
    <property type="match status" value="1"/>
</dbReference>
<dbReference type="InterPro" id="IPR025777">
    <property type="entry name" value="GMPS_ATP_PPase_dom"/>
</dbReference>
<dbReference type="PROSITE" id="PS51553">
    <property type="entry name" value="GMPS_ATP_PPASE"/>
    <property type="match status" value="1"/>
</dbReference>
<keyword evidence="9 13" id="KW-0658">Purine biosynthesis</keyword>
<evidence type="ECO:0000256" key="6">
    <source>
        <dbReference type="ARBA" id="ARBA00022598"/>
    </source>
</evidence>
<dbReference type="SUPFAM" id="SSF54810">
    <property type="entry name" value="GMP synthetase C-terminal dimerisation domain"/>
    <property type="match status" value="1"/>
</dbReference>